<comment type="caution">
    <text evidence="1">The sequence shown here is derived from an EMBL/GenBank/DDBJ whole genome shotgun (WGS) entry which is preliminary data.</text>
</comment>
<protein>
    <submittedName>
        <fullName evidence="1">Uncharacterized protein</fullName>
    </submittedName>
</protein>
<dbReference type="EMBL" id="BGZK01000895">
    <property type="protein sequence ID" value="GBP64339.1"/>
    <property type="molecule type" value="Genomic_DNA"/>
</dbReference>
<accession>A0A4C1XQ79</accession>
<dbReference type="Proteomes" id="UP000299102">
    <property type="component" value="Unassembled WGS sequence"/>
</dbReference>
<evidence type="ECO:0000313" key="1">
    <source>
        <dbReference type="EMBL" id="GBP64339.1"/>
    </source>
</evidence>
<keyword evidence="2" id="KW-1185">Reference proteome</keyword>
<gene>
    <name evidence="1" type="ORF">EVAR_14907_1</name>
</gene>
<name>A0A4C1XQ79_EUMVA</name>
<organism evidence="1 2">
    <name type="scientific">Eumeta variegata</name>
    <name type="common">Bagworm moth</name>
    <name type="synonym">Eumeta japonica</name>
    <dbReference type="NCBI Taxonomy" id="151549"/>
    <lineage>
        <taxon>Eukaryota</taxon>
        <taxon>Metazoa</taxon>
        <taxon>Ecdysozoa</taxon>
        <taxon>Arthropoda</taxon>
        <taxon>Hexapoda</taxon>
        <taxon>Insecta</taxon>
        <taxon>Pterygota</taxon>
        <taxon>Neoptera</taxon>
        <taxon>Endopterygota</taxon>
        <taxon>Lepidoptera</taxon>
        <taxon>Glossata</taxon>
        <taxon>Ditrysia</taxon>
        <taxon>Tineoidea</taxon>
        <taxon>Psychidae</taxon>
        <taxon>Oiketicinae</taxon>
        <taxon>Eumeta</taxon>
    </lineage>
</organism>
<dbReference type="AlphaFoldDB" id="A0A4C1XQ79"/>
<evidence type="ECO:0000313" key="2">
    <source>
        <dbReference type="Proteomes" id="UP000299102"/>
    </source>
</evidence>
<sequence>MGTEKFAVLPGRKHLGAARARWPFLNKKVPGRAGAYKINAQGTTLRDGTIALSVLLSVKTYDLRTDREMLCLASYERMALSWQTGVLNMTSHEM</sequence>
<reference evidence="1 2" key="1">
    <citation type="journal article" date="2019" name="Commun. Biol.">
        <title>The bagworm genome reveals a unique fibroin gene that provides high tensile strength.</title>
        <authorList>
            <person name="Kono N."/>
            <person name="Nakamura H."/>
            <person name="Ohtoshi R."/>
            <person name="Tomita M."/>
            <person name="Numata K."/>
            <person name="Arakawa K."/>
        </authorList>
    </citation>
    <scope>NUCLEOTIDE SEQUENCE [LARGE SCALE GENOMIC DNA]</scope>
</reference>
<proteinExistence type="predicted"/>